<evidence type="ECO:0000313" key="8">
    <source>
        <dbReference type="EMBL" id="WYJ91118.1"/>
    </source>
</evidence>
<evidence type="ECO:0000256" key="1">
    <source>
        <dbReference type="ARBA" id="ARBA00000073"/>
    </source>
</evidence>
<evidence type="ECO:0000256" key="5">
    <source>
        <dbReference type="RuleBase" id="RU362028"/>
    </source>
</evidence>
<evidence type="ECO:0000313" key="9">
    <source>
        <dbReference type="Proteomes" id="UP000195141"/>
    </source>
</evidence>
<dbReference type="PANTHER" id="PTHR21600">
    <property type="entry name" value="MITOCHONDRIAL RNA PSEUDOURIDINE SYNTHASE"/>
    <property type="match status" value="1"/>
</dbReference>
<keyword evidence="3 5" id="KW-0413">Isomerase</keyword>
<dbReference type="Gene3D" id="3.30.2350.10">
    <property type="entry name" value="Pseudouridine synthase"/>
    <property type="match status" value="1"/>
</dbReference>
<accession>A0A242K8N3</accession>
<dbReference type="GO" id="GO:0000455">
    <property type="term" value="P:enzyme-directed rRNA pseudouridine synthesis"/>
    <property type="evidence" value="ECO:0007669"/>
    <property type="project" value="TreeGrafter"/>
</dbReference>
<dbReference type="EMBL" id="NGMM01000002">
    <property type="protein sequence ID" value="OTP17512.1"/>
    <property type="molecule type" value="Genomic_DNA"/>
</dbReference>
<dbReference type="EMBL" id="CP147247">
    <property type="protein sequence ID" value="WYJ91118.1"/>
    <property type="molecule type" value="Genomic_DNA"/>
</dbReference>
<dbReference type="Pfam" id="PF00849">
    <property type="entry name" value="PseudoU_synth_2"/>
    <property type="match status" value="1"/>
</dbReference>
<dbReference type="InterPro" id="IPR050188">
    <property type="entry name" value="RluA_PseudoU_synthase"/>
</dbReference>
<dbReference type="Proteomes" id="UP000195141">
    <property type="component" value="Chromosome"/>
</dbReference>
<feature type="domain" description="Pseudouridine synthase RsuA/RluA-like" evidence="6">
    <location>
        <begin position="89"/>
        <end position="241"/>
    </location>
</feature>
<dbReference type="OrthoDB" id="9773999at2"/>
<comment type="similarity">
    <text evidence="2 5">Belongs to the pseudouridine synthase RluA family.</text>
</comment>
<dbReference type="InterPro" id="IPR006145">
    <property type="entry name" value="PsdUridine_synth_RsuA/RluA"/>
</dbReference>
<evidence type="ECO:0000313" key="7">
    <source>
        <dbReference type="EMBL" id="OTP17512.1"/>
    </source>
</evidence>
<dbReference type="SUPFAM" id="SSF55120">
    <property type="entry name" value="Pseudouridine synthase"/>
    <property type="match status" value="1"/>
</dbReference>
<gene>
    <name evidence="7" type="ORF">A5888_001650</name>
    <name evidence="8" type="ORF">A5888_002886</name>
</gene>
<evidence type="ECO:0000259" key="6">
    <source>
        <dbReference type="Pfam" id="PF00849"/>
    </source>
</evidence>
<evidence type="ECO:0000256" key="4">
    <source>
        <dbReference type="PIRSR" id="PIRSR606225-1"/>
    </source>
</evidence>
<dbReference type="InterPro" id="IPR006224">
    <property type="entry name" value="PsdUridine_synth_RluA-like_CS"/>
</dbReference>
<comment type="catalytic activity">
    <reaction evidence="1 5">
        <text>a uridine in RNA = a pseudouridine in RNA</text>
        <dbReference type="Rhea" id="RHEA:48348"/>
        <dbReference type="Rhea" id="RHEA-COMP:12068"/>
        <dbReference type="Rhea" id="RHEA-COMP:12069"/>
        <dbReference type="ChEBI" id="CHEBI:65314"/>
        <dbReference type="ChEBI" id="CHEBI:65315"/>
    </reaction>
</comment>
<dbReference type="AlphaFoldDB" id="A0A242K8N3"/>
<evidence type="ECO:0000256" key="2">
    <source>
        <dbReference type="ARBA" id="ARBA00010876"/>
    </source>
</evidence>
<dbReference type="InterPro" id="IPR020103">
    <property type="entry name" value="PsdUridine_synth_cat_dom_sf"/>
</dbReference>
<evidence type="ECO:0000256" key="3">
    <source>
        <dbReference type="ARBA" id="ARBA00023235"/>
    </source>
</evidence>
<reference evidence="7" key="1">
    <citation type="submission" date="2017-05" db="EMBL/GenBank/DDBJ databases">
        <title>The Genome Sequence of Enterococcus sp. 9E7_DIV0242.</title>
        <authorList>
            <consortium name="The Broad Institute Genomics Platform"/>
            <consortium name="The Broad Institute Genomic Center for Infectious Diseases"/>
            <person name="Earl A."/>
            <person name="Manson A."/>
            <person name="Schwartman J."/>
            <person name="Gilmore M."/>
            <person name="Abouelleil A."/>
            <person name="Cao P."/>
            <person name="Chapman S."/>
            <person name="Cusick C."/>
            <person name="Shea T."/>
            <person name="Young S."/>
            <person name="Neafsey D."/>
            <person name="Nusbaum C."/>
            <person name="Birren B."/>
        </authorList>
    </citation>
    <scope>NUCLEOTIDE SEQUENCE [LARGE SCALE GENOMIC DNA]</scope>
    <source>
        <strain evidence="7">9E7_DIV0242</strain>
    </source>
</reference>
<organism evidence="7">
    <name type="scientific">Candidatus Enterococcus clewellii</name>
    <dbReference type="NCBI Taxonomy" id="1834193"/>
    <lineage>
        <taxon>Bacteria</taxon>
        <taxon>Bacillati</taxon>
        <taxon>Bacillota</taxon>
        <taxon>Bacilli</taxon>
        <taxon>Lactobacillales</taxon>
        <taxon>Enterococcaceae</taxon>
        <taxon>Enterococcus</taxon>
    </lineage>
</organism>
<dbReference type="CDD" id="cd02869">
    <property type="entry name" value="PseudoU_synth_RluA_like"/>
    <property type="match status" value="1"/>
</dbReference>
<dbReference type="InterPro" id="IPR006225">
    <property type="entry name" value="PsdUridine_synth_RluC/D"/>
</dbReference>
<name>A0A242K8N3_9ENTE</name>
<sequence length="287" mass="33140">MDITIRLPEDFQESTIQELLEKEWLVPRKVRHFLRTRKNVAVNGQTVPFHFPVKSGDDIMLHFELEDYPTPGTAIGDPSHLNILFEDEQLIVLDKPIGIKTHPNQPDEQDTLLNQLAGYLMPKGECPYVVHRLDQDTSGCIIFAKNPFVLPIIGRMLEQKEIYRRYQALVSGKIEREAWTITKKIGRNRHDRKKYVVDPRNGKSAVTHIEKAFYNQEKNQTAVFCTLDTGRTHQIRVHLSSEGFPIVGDPLYGKTSAKRLMLHAYELHLRHPFSKEMILVQSLPGLW</sequence>
<feature type="active site" evidence="4">
    <location>
        <position position="134"/>
    </location>
</feature>
<dbReference type="GO" id="GO:0140098">
    <property type="term" value="F:catalytic activity, acting on RNA"/>
    <property type="evidence" value="ECO:0007669"/>
    <property type="project" value="UniProtKB-ARBA"/>
</dbReference>
<dbReference type="NCBIfam" id="TIGR00005">
    <property type="entry name" value="rluA_subfam"/>
    <property type="match status" value="1"/>
</dbReference>
<dbReference type="EC" id="5.4.99.-" evidence="5"/>
<keyword evidence="9" id="KW-1185">Reference proteome</keyword>
<dbReference type="RefSeq" id="WP_086348716.1">
    <property type="nucleotide sequence ID" value="NZ_CP147247.1"/>
</dbReference>
<reference evidence="8" key="2">
    <citation type="submission" date="2017-05" db="EMBL/GenBank/DDBJ databases">
        <authorList>
            <consortium name="The Broad Institute Genomics Platform"/>
            <consortium name="The Broad Institute Genomic Center for Infectious Diseases"/>
            <person name="Earl A."/>
            <person name="Manson A."/>
            <person name="Schwartman J."/>
            <person name="Gilmore M."/>
            <person name="Abouelleil A."/>
            <person name="Cao P."/>
            <person name="Chapman S."/>
            <person name="Cusick C."/>
            <person name="Shea T."/>
            <person name="Young S."/>
            <person name="Neafsey D."/>
            <person name="Nusbaum C."/>
            <person name="Birren B."/>
        </authorList>
    </citation>
    <scope>NUCLEOTIDE SEQUENCE</scope>
    <source>
        <strain evidence="8">9E7_DIV0242</strain>
    </source>
</reference>
<protein>
    <recommendedName>
        <fullName evidence="5">Pseudouridine synthase</fullName>
        <ecNumber evidence="5">5.4.99.-</ecNumber>
    </recommendedName>
</protein>
<comment type="function">
    <text evidence="5">Responsible for synthesis of pseudouridine from uracil.</text>
</comment>
<dbReference type="GO" id="GO:0003723">
    <property type="term" value="F:RNA binding"/>
    <property type="evidence" value="ECO:0007669"/>
    <property type="project" value="InterPro"/>
</dbReference>
<dbReference type="PANTHER" id="PTHR21600:SF44">
    <property type="entry name" value="RIBOSOMAL LARGE SUBUNIT PSEUDOURIDINE SYNTHASE D"/>
    <property type="match status" value="1"/>
</dbReference>
<dbReference type="GO" id="GO:0009982">
    <property type="term" value="F:pseudouridine synthase activity"/>
    <property type="evidence" value="ECO:0007669"/>
    <property type="project" value="InterPro"/>
</dbReference>
<proteinExistence type="inferred from homology"/>
<dbReference type="PROSITE" id="PS01129">
    <property type="entry name" value="PSI_RLU"/>
    <property type="match status" value="1"/>
</dbReference>
<reference evidence="8" key="3">
    <citation type="submission" date="2024-03" db="EMBL/GenBank/DDBJ databases">
        <title>The Genome Sequence of Enterococcus sp. DIV0242b.</title>
        <authorList>
            <consortium name="The Broad Institute Genomics Platform"/>
            <consortium name="The Broad Institute Microbial Omics Core"/>
            <consortium name="The Broad Institute Genomic Center for Infectious Diseases"/>
            <person name="Earl A."/>
            <person name="Manson A."/>
            <person name="Gilmore M."/>
            <person name="Schwartman J."/>
            <person name="Shea T."/>
            <person name="Abouelleil A."/>
            <person name="Cao P."/>
            <person name="Chapman S."/>
            <person name="Cusick C."/>
            <person name="Young S."/>
            <person name="Neafsey D."/>
            <person name="Nusbaum C."/>
            <person name="Birren B."/>
        </authorList>
    </citation>
    <scope>NUCLEOTIDE SEQUENCE</scope>
    <source>
        <strain evidence="8">9E7_DIV0242</strain>
    </source>
</reference>